<comment type="caution">
    <text evidence="2">The sequence shown here is derived from an EMBL/GenBank/DDBJ whole genome shotgun (WGS) entry which is preliminary data.</text>
</comment>
<dbReference type="NCBIfam" id="TIGR02973">
    <property type="entry name" value="nitrate_rd_NapE"/>
    <property type="match status" value="1"/>
</dbReference>
<evidence type="ECO:0000256" key="1">
    <source>
        <dbReference type="SAM" id="Phobius"/>
    </source>
</evidence>
<evidence type="ECO:0000313" key="3">
    <source>
        <dbReference type="Proteomes" id="UP001255416"/>
    </source>
</evidence>
<proteinExistence type="predicted"/>
<organism evidence="2 3">
    <name type="scientific">Sedimentitalea todarodis</name>
    <dbReference type="NCBI Taxonomy" id="1631240"/>
    <lineage>
        <taxon>Bacteria</taxon>
        <taxon>Pseudomonadati</taxon>
        <taxon>Pseudomonadota</taxon>
        <taxon>Alphaproteobacteria</taxon>
        <taxon>Rhodobacterales</taxon>
        <taxon>Paracoccaceae</taxon>
        <taxon>Sedimentitalea</taxon>
    </lineage>
</organism>
<name>A0ABU3VF34_9RHOB</name>
<feature type="transmembrane region" description="Helical" evidence="1">
    <location>
        <begin position="16"/>
        <end position="42"/>
    </location>
</feature>
<dbReference type="InterPro" id="IPR010649">
    <property type="entry name" value="NapE_TorE"/>
</dbReference>
<dbReference type="Proteomes" id="UP001255416">
    <property type="component" value="Unassembled WGS sequence"/>
</dbReference>
<dbReference type="RefSeq" id="WP_316776973.1">
    <property type="nucleotide sequence ID" value="NZ_JASMWN010000010.1"/>
</dbReference>
<keyword evidence="1" id="KW-0472">Membrane</keyword>
<accession>A0ABU3VF34</accession>
<gene>
    <name evidence="2" type="primary">napE</name>
    <name evidence="2" type="ORF">QO231_13050</name>
</gene>
<sequence length="52" mass="5600">MQSAPEPTTKREERNVFLFLVVVLVPALAVALVGSYGLAIWISQILLGPPHG</sequence>
<protein>
    <submittedName>
        <fullName evidence="2">Periplasmic nitrate reductase, NapE protein</fullName>
    </submittedName>
</protein>
<reference evidence="3" key="1">
    <citation type="submission" date="2023-05" db="EMBL/GenBank/DDBJ databases">
        <title>Sedimentitalea sp. nov. JM2-8.</title>
        <authorList>
            <person name="Huang J."/>
        </authorList>
    </citation>
    <scope>NUCLEOTIDE SEQUENCE [LARGE SCALE GENOMIC DNA]</scope>
    <source>
        <strain evidence="3">KHS03</strain>
    </source>
</reference>
<dbReference type="EMBL" id="JASMWN010000010">
    <property type="protein sequence ID" value="MDU9004775.1"/>
    <property type="molecule type" value="Genomic_DNA"/>
</dbReference>
<dbReference type="InterPro" id="IPR004448">
    <property type="entry name" value="Nitrate_reductase_NapE"/>
</dbReference>
<keyword evidence="1" id="KW-1133">Transmembrane helix</keyword>
<dbReference type="Pfam" id="PF06796">
    <property type="entry name" value="NapE"/>
    <property type="match status" value="1"/>
</dbReference>
<keyword evidence="3" id="KW-1185">Reference proteome</keyword>
<keyword evidence="1" id="KW-0812">Transmembrane</keyword>
<evidence type="ECO:0000313" key="2">
    <source>
        <dbReference type="EMBL" id="MDU9004775.1"/>
    </source>
</evidence>